<dbReference type="InterPro" id="IPR021308">
    <property type="entry name" value="GfcB"/>
</dbReference>
<accession>A0A368BVW2</accession>
<comment type="caution">
    <text evidence="1">The sequence shown here is derived from an EMBL/GenBank/DDBJ whole genome shotgun (WGS) entry which is preliminary data.</text>
</comment>
<organism evidence="1 2">
    <name type="scientific">SAR86 cluster bacterium</name>
    <dbReference type="NCBI Taxonomy" id="2030880"/>
    <lineage>
        <taxon>Bacteria</taxon>
        <taxon>Pseudomonadati</taxon>
        <taxon>Pseudomonadota</taxon>
        <taxon>Gammaproteobacteria</taxon>
        <taxon>SAR86 cluster</taxon>
    </lineage>
</organism>
<dbReference type="AlphaFoldDB" id="A0A368BVW2"/>
<evidence type="ECO:0008006" key="3">
    <source>
        <dbReference type="Google" id="ProtNLM"/>
    </source>
</evidence>
<evidence type="ECO:0000313" key="1">
    <source>
        <dbReference type="EMBL" id="RCL41381.1"/>
    </source>
</evidence>
<reference evidence="1 2" key="1">
    <citation type="journal article" date="2018" name="Microbiome">
        <title>Fine metagenomic profile of the Mediterranean stratified and mixed water columns revealed by assembly and recruitment.</title>
        <authorList>
            <person name="Haro-Moreno J.M."/>
            <person name="Lopez-Perez M."/>
            <person name="De La Torre J.R."/>
            <person name="Picazo A."/>
            <person name="Camacho A."/>
            <person name="Rodriguez-Valera F."/>
        </authorList>
    </citation>
    <scope>NUCLEOTIDE SEQUENCE [LARGE SCALE GENOMIC DNA]</scope>
    <source>
        <strain evidence="1">MED-G82</strain>
    </source>
</reference>
<dbReference type="EMBL" id="QOPE01000014">
    <property type="protein sequence ID" value="RCL41381.1"/>
    <property type="molecule type" value="Genomic_DNA"/>
</dbReference>
<evidence type="ECO:0000313" key="2">
    <source>
        <dbReference type="Proteomes" id="UP000253307"/>
    </source>
</evidence>
<dbReference type="SUPFAM" id="SSF159270">
    <property type="entry name" value="YmcC-like"/>
    <property type="match status" value="1"/>
</dbReference>
<protein>
    <recommendedName>
        <fullName evidence="3">YjbF family lipoprotein</fullName>
    </recommendedName>
</protein>
<dbReference type="Proteomes" id="UP000253307">
    <property type="component" value="Unassembled WGS sequence"/>
</dbReference>
<sequence length="226" mass="25616">MDLTYGALLNKLNQLIYQETLMIFMTKRSIFLGLVLPLVASCSLNYNTASQVIPAVSASIFGVDDIDVTDEMIMNRRLSFVKINFGKSSVGLMSLLSISSNNVYEWISEDDVRIYTFNGKIIKTLNLNSGGVSIQNGTAFLEKEVDGIYDINLHQPEAFVTQDYSISKELDESGNILIKEFVKTNGFKWEYTNTYLYSDELVPIQSEQEIHPNIPKVKLTFYFKNN</sequence>
<dbReference type="Pfam" id="PF11102">
    <property type="entry name" value="YjbF"/>
    <property type="match status" value="1"/>
</dbReference>
<name>A0A368BVW2_9GAMM</name>
<dbReference type="Gene3D" id="2.40.360.10">
    <property type="entry name" value="YmcC-like"/>
    <property type="match status" value="1"/>
</dbReference>
<gene>
    <name evidence="1" type="ORF">DBW96_02365</name>
</gene>
<proteinExistence type="predicted"/>
<dbReference type="InterPro" id="IPR023373">
    <property type="entry name" value="YmcC_sf"/>
</dbReference>